<feature type="compositionally biased region" description="Polar residues" evidence="1">
    <location>
        <begin position="522"/>
        <end position="533"/>
    </location>
</feature>
<sequence length="681" mass="73608">MSTRRSTRRTAASAEPTPPALEQISQNIATAVEPPRKKGRKSKAAAPAAAHVESQSVTQSQSQSQPTTKASATSRAPSASTTTTTTAATVVSKRTTRAAKAAGEGSPLRVYQPPERKRKRTRGQTASATPEPAQPEPTQDDDNDDDQGIFFSKNFDAQLLNLPTTSPARPMFVNSSESAIALLTKIENAAKEPLQCDKPVTEDGSALSDADVDMERAPPPPSTKRTYEESATPARPITVPSSFFTRSFSAIKSIKSLFSTPTPKAPLPTQTAPAADSLTEALSAPPTPVGERTKIPAKKKKKTDRMMRTLLKGIDAADERKAEEWARQIMPSLKNDNAFREKRKRLETPVLLKDLNNFPAAKPWETGFGDPLAELDDDDVVPVWAVYLDIVAEEEERAAKKHKTTHGAILGFEDVPTINEQYAASQSALSSHRLFDSHGQTASDLDFHPRRSIVPSPMFDTSRSHHQGGNVFKELHGHNTAAQIRTNDREVLQSATKTFGQNDNPSTGSFSVPDDSDSDDSTMISETNGNTHTPATPVWTQAPPPAPVPAHAPLPGGAADDAASTTATEKPVDEVERQRQRLMKFTPAKPSRLREATYPSPSLFSDAGNESIIMATPAQTAAVMDPIFSTIPGAEMIELNDEEQAHFDAIVSTDAYKQQLATPWAPAIITYDSDEEDLSPL</sequence>
<protein>
    <submittedName>
        <fullName evidence="2">Uncharacterized protein</fullName>
    </submittedName>
</protein>
<feature type="compositionally biased region" description="Polar residues" evidence="1">
    <location>
        <begin position="497"/>
        <end position="508"/>
    </location>
</feature>
<feature type="compositionally biased region" description="Pro residues" evidence="1">
    <location>
        <begin position="542"/>
        <end position="552"/>
    </location>
</feature>
<gene>
    <name evidence="2" type="ORF">T440DRAFT_470283</name>
</gene>
<feature type="compositionally biased region" description="Low complexity" evidence="1">
    <location>
        <begin position="44"/>
        <end position="93"/>
    </location>
</feature>
<feature type="region of interest" description="Disordered" evidence="1">
    <location>
        <begin position="497"/>
        <end position="577"/>
    </location>
</feature>
<feature type="region of interest" description="Disordered" evidence="1">
    <location>
        <begin position="1"/>
        <end position="152"/>
    </location>
</feature>
<reference evidence="2" key="1">
    <citation type="submission" date="2020-01" db="EMBL/GenBank/DDBJ databases">
        <authorList>
            <consortium name="DOE Joint Genome Institute"/>
            <person name="Haridas S."/>
            <person name="Albert R."/>
            <person name="Binder M."/>
            <person name="Bloem J."/>
            <person name="Labutti K."/>
            <person name="Salamov A."/>
            <person name="Andreopoulos B."/>
            <person name="Baker S.E."/>
            <person name="Barry K."/>
            <person name="Bills G."/>
            <person name="Bluhm B.H."/>
            <person name="Cannon C."/>
            <person name="Castanera R."/>
            <person name="Culley D.E."/>
            <person name="Daum C."/>
            <person name="Ezra D."/>
            <person name="Gonzalez J.B."/>
            <person name="Henrissat B."/>
            <person name="Kuo A."/>
            <person name="Liang C."/>
            <person name="Lipzen A."/>
            <person name="Lutzoni F."/>
            <person name="Magnuson J."/>
            <person name="Mondo S."/>
            <person name="Nolan M."/>
            <person name="Ohm R."/>
            <person name="Pangilinan J."/>
            <person name="Park H.-J."/>
            <person name="Ramirez L."/>
            <person name="Alfaro M."/>
            <person name="Sun H."/>
            <person name="Tritt A."/>
            <person name="Yoshinaga Y."/>
            <person name="Zwiers L.-H."/>
            <person name="Turgeon B.G."/>
            <person name="Goodwin S.B."/>
            <person name="Spatafora J.W."/>
            <person name="Crous P.W."/>
            <person name="Grigoriev I.V."/>
        </authorList>
    </citation>
    <scope>NUCLEOTIDE SEQUENCE</scope>
    <source>
        <strain evidence="2">IPT5</strain>
    </source>
</reference>
<feature type="region of interest" description="Disordered" evidence="1">
    <location>
        <begin position="281"/>
        <end position="304"/>
    </location>
</feature>
<evidence type="ECO:0000313" key="2">
    <source>
        <dbReference type="EMBL" id="KAF2848425.1"/>
    </source>
</evidence>
<dbReference type="EMBL" id="MU006318">
    <property type="protein sequence ID" value="KAF2848425.1"/>
    <property type="molecule type" value="Genomic_DNA"/>
</dbReference>
<feature type="compositionally biased region" description="Low complexity" evidence="1">
    <location>
        <begin position="553"/>
        <end position="568"/>
    </location>
</feature>
<feature type="compositionally biased region" description="Acidic residues" evidence="1">
    <location>
        <begin position="138"/>
        <end position="147"/>
    </location>
</feature>
<evidence type="ECO:0000313" key="3">
    <source>
        <dbReference type="Proteomes" id="UP000799423"/>
    </source>
</evidence>
<dbReference type="AlphaFoldDB" id="A0A6A7B1X4"/>
<dbReference type="Proteomes" id="UP000799423">
    <property type="component" value="Unassembled WGS sequence"/>
</dbReference>
<name>A0A6A7B1X4_9PLEO</name>
<dbReference type="OrthoDB" id="3786084at2759"/>
<evidence type="ECO:0000256" key="1">
    <source>
        <dbReference type="SAM" id="MobiDB-lite"/>
    </source>
</evidence>
<accession>A0A6A7B1X4</accession>
<organism evidence="2 3">
    <name type="scientific">Plenodomus tracheiphilus IPT5</name>
    <dbReference type="NCBI Taxonomy" id="1408161"/>
    <lineage>
        <taxon>Eukaryota</taxon>
        <taxon>Fungi</taxon>
        <taxon>Dikarya</taxon>
        <taxon>Ascomycota</taxon>
        <taxon>Pezizomycotina</taxon>
        <taxon>Dothideomycetes</taxon>
        <taxon>Pleosporomycetidae</taxon>
        <taxon>Pleosporales</taxon>
        <taxon>Pleosporineae</taxon>
        <taxon>Leptosphaeriaceae</taxon>
        <taxon>Plenodomus</taxon>
    </lineage>
</organism>
<feature type="region of interest" description="Disordered" evidence="1">
    <location>
        <begin position="194"/>
        <end position="233"/>
    </location>
</feature>
<keyword evidence="3" id="KW-1185">Reference proteome</keyword>
<proteinExistence type="predicted"/>